<dbReference type="STRING" id="543379.A0A232FCT9"/>
<dbReference type="Pfam" id="PF00335">
    <property type="entry name" value="Tetraspanin"/>
    <property type="match status" value="1"/>
</dbReference>
<dbReference type="OrthoDB" id="10051815at2759"/>
<comment type="caution">
    <text evidence="7">The sequence shown here is derived from an EMBL/GenBank/DDBJ whole genome shotgun (WGS) entry which is preliminary data.</text>
</comment>
<evidence type="ECO:0000313" key="8">
    <source>
        <dbReference type="Proteomes" id="UP000215335"/>
    </source>
</evidence>
<keyword evidence="4 6" id="KW-1133">Transmembrane helix</keyword>
<reference evidence="7 8" key="1">
    <citation type="journal article" date="2017" name="Curr. Biol.">
        <title>The Evolution of Venom by Co-option of Single-Copy Genes.</title>
        <authorList>
            <person name="Martinson E.O."/>
            <person name="Mrinalini"/>
            <person name="Kelkar Y.D."/>
            <person name="Chang C.H."/>
            <person name="Werren J.H."/>
        </authorList>
    </citation>
    <scope>NUCLEOTIDE SEQUENCE [LARGE SCALE GENOMIC DNA]</scope>
    <source>
        <strain evidence="7 8">Alberta</strain>
        <tissue evidence="7">Whole body</tissue>
    </source>
</reference>
<dbReference type="Gene3D" id="1.10.1450.10">
    <property type="entry name" value="Tetraspanin"/>
    <property type="match status" value="1"/>
</dbReference>
<dbReference type="Proteomes" id="UP000215335">
    <property type="component" value="Unassembled WGS sequence"/>
</dbReference>
<evidence type="ECO:0000256" key="1">
    <source>
        <dbReference type="ARBA" id="ARBA00004141"/>
    </source>
</evidence>
<feature type="transmembrane region" description="Helical" evidence="6">
    <location>
        <begin position="68"/>
        <end position="93"/>
    </location>
</feature>
<feature type="transmembrane region" description="Helical" evidence="6">
    <location>
        <begin position="13"/>
        <end position="32"/>
    </location>
</feature>
<evidence type="ECO:0000256" key="3">
    <source>
        <dbReference type="ARBA" id="ARBA00022692"/>
    </source>
</evidence>
<dbReference type="InterPro" id="IPR018499">
    <property type="entry name" value="Tetraspanin/Peripherin"/>
</dbReference>
<dbReference type="AlphaFoldDB" id="A0A232FCT9"/>
<proteinExistence type="inferred from homology"/>
<evidence type="ECO:0000313" key="7">
    <source>
        <dbReference type="EMBL" id="OXU28495.1"/>
    </source>
</evidence>
<comment type="caution">
    <text evidence="6">Lacks conserved residue(s) required for the propagation of feature annotation.</text>
</comment>
<feature type="transmembrane region" description="Helical" evidence="6">
    <location>
        <begin position="39"/>
        <end position="56"/>
    </location>
</feature>
<dbReference type="InterPro" id="IPR008952">
    <property type="entry name" value="Tetraspanin_EC2_sf"/>
</dbReference>
<evidence type="ECO:0000256" key="5">
    <source>
        <dbReference type="ARBA" id="ARBA00023136"/>
    </source>
</evidence>
<keyword evidence="3 6" id="KW-0812">Transmembrane</keyword>
<dbReference type="PANTHER" id="PTHR19282:SF28">
    <property type="entry name" value="TETRASPANIN"/>
    <property type="match status" value="1"/>
</dbReference>
<dbReference type="PANTHER" id="PTHR19282">
    <property type="entry name" value="TETRASPANIN"/>
    <property type="match status" value="1"/>
</dbReference>
<dbReference type="CDD" id="cd03127">
    <property type="entry name" value="tetraspanin_LEL"/>
    <property type="match status" value="1"/>
</dbReference>
<dbReference type="SUPFAM" id="SSF48652">
    <property type="entry name" value="Tetraspanin"/>
    <property type="match status" value="1"/>
</dbReference>
<feature type="transmembrane region" description="Helical" evidence="6">
    <location>
        <begin position="224"/>
        <end position="252"/>
    </location>
</feature>
<comment type="subcellular location">
    <subcellularLocation>
        <location evidence="1 6">Membrane</location>
        <topology evidence="1 6">Multi-pass membrane protein</topology>
    </subcellularLocation>
</comment>
<dbReference type="PRINTS" id="PR00259">
    <property type="entry name" value="TMFOUR"/>
</dbReference>
<dbReference type="EMBL" id="NNAY01000426">
    <property type="protein sequence ID" value="OXU28495.1"/>
    <property type="molecule type" value="Genomic_DNA"/>
</dbReference>
<evidence type="ECO:0000256" key="2">
    <source>
        <dbReference type="ARBA" id="ARBA00006840"/>
    </source>
</evidence>
<dbReference type="PIRSF" id="PIRSF002419">
    <property type="entry name" value="Tetraspanin"/>
    <property type="match status" value="1"/>
</dbReference>
<feature type="transmembrane region" description="Helical" evidence="6">
    <location>
        <begin position="100"/>
        <end position="124"/>
    </location>
</feature>
<evidence type="ECO:0000256" key="6">
    <source>
        <dbReference type="RuleBase" id="RU361218"/>
    </source>
</evidence>
<gene>
    <name evidence="7" type="ORF">TSAR_015838</name>
</gene>
<name>A0A232FCT9_9HYME</name>
<evidence type="ECO:0000256" key="4">
    <source>
        <dbReference type="ARBA" id="ARBA00022989"/>
    </source>
</evidence>
<comment type="similarity">
    <text evidence="2 6">Belongs to the tetraspanin (TM4SF) family.</text>
</comment>
<accession>A0A232FCT9</accession>
<keyword evidence="8" id="KW-1185">Reference proteome</keyword>
<protein>
    <recommendedName>
        <fullName evidence="6">Tetraspanin</fullName>
    </recommendedName>
</protein>
<keyword evidence="5 6" id="KW-0472">Membrane</keyword>
<dbReference type="InterPro" id="IPR000301">
    <property type="entry name" value="Tetraspanin_animals"/>
</dbReference>
<dbReference type="GO" id="GO:0005886">
    <property type="term" value="C:plasma membrane"/>
    <property type="evidence" value="ECO:0007669"/>
    <property type="project" value="TreeGrafter"/>
</dbReference>
<organism evidence="7 8">
    <name type="scientific">Trichomalopsis sarcophagae</name>
    <dbReference type="NCBI Taxonomy" id="543379"/>
    <lineage>
        <taxon>Eukaryota</taxon>
        <taxon>Metazoa</taxon>
        <taxon>Ecdysozoa</taxon>
        <taxon>Arthropoda</taxon>
        <taxon>Hexapoda</taxon>
        <taxon>Insecta</taxon>
        <taxon>Pterygota</taxon>
        <taxon>Neoptera</taxon>
        <taxon>Endopterygota</taxon>
        <taxon>Hymenoptera</taxon>
        <taxon>Apocrita</taxon>
        <taxon>Proctotrupomorpha</taxon>
        <taxon>Chalcidoidea</taxon>
        <taxon>Pteromalidae</taxon>
        <taxon>Pteromalinae</taxon>
        <taxon>Trichomalopsis</taxon>
    </lineage>
</organism>
<sequence length="303" mass="33152">MAATHLDLGLRCIKYLLCAVNFLFVVGISFRVDCKLQPPMTGAMIVSVGTTIYAVYEDFSHFLDASYFSPATLLIVVGALIFVIAFCGCCGALKESTCMVLVFAVSLSAILILEFSAAVAAYALQDNITSLLNLKINETMHRYETNKEARTAVDFLQSKLHCCGYNGAADWAGILTDANNTVDVPYSCCNWYANAGGSPASEICPAIYGQGCYRGLALIVNRSALYLMTGAMMIAIIQLAGIVFACMLGRAIRKQKTEQERRRWQLRESLLTGYEPLGKSDPFTTFPVVYMTDNDFRTQTAVS</sequence>